<dbReference type="STRING" id="43041.A0A182JNR1"/>
<dbReference type="PANTHER" id="PTHR24379:SF121">
    <property type="entry name" value="C2H2-TYPE DOMAIN-CONTAINING PROTEIN"/>
    <property type="match status" value="1"/>
</dbReference>
<evidence type="ECO:0008006" key="12">
    <source>
        <dbReference type="Google" id="ProtNLM"/>
    </source>
</evidence>
<dbReference type="InterPro" id="IPR012934">
    <property type="entry name" value="Znf_AD"/>
</dbReference>
<dbReference type="InterPro" id="IPR036236">
    <property type="entry name" value="Znf_C2H2_sf"/>
</dbReference>
<sequence length="333" mass="38000">MRDTVCRLCLGDTDPDDSGSSVLDVAFQKALEAVFTFKIKFKDDLPEYACKQCSWNVIDFYSYSDIVKSNQEKLQHDPSQTNLSNESFTEDSFGDFEDEESEKNDLETSNSSKIAEENYQLENCSYSPDSKHGPGQNEASNEILVDFERTTSAAGKQNTVLVCEEFIITSASLTSENGSLKGDTREKDSSLIVAGDENKECELYRSRAKRKCIRHPTDDNLDTDVESKLCLSCNRQCTCNDRLTFHRQPLIANNNELYSCEQCDKIFESKWQSEYHQREHTTVKCPCCYKSVPVTDINSHIVTHQRDFRCSTCKKHFLSQTAFKKHKNECKMG</sequence>
<dbReference type="Pfam" id="PF07776">
    <property type="entry name" value="zf-AD"/>
    <property type="match status" value="1"/>
</dbReference>
<reference evidence="11" key="1">
    <citation type="submission" date="2013-03" db="EMBL/GenBank/DDBJ databases">
        <title>The Genome Sequence of Anopheles christyi ACHKN1017.</title>
        <authorList>
            <consortium name="The Broad Institute Genomics Platform"/>
            <person name="Neafsey D.E."/>
            <person name="Besansky N."/>
            <person name="Walker B."/>
            <person name="Young S.K."/>
            <person name="Zeng Q."/>
            <person name="Gargeya S."/>
            <person name="Fitzgerald M."/>
            <person name="Haas B."/>
            <person name="Abouelleil A."/>
            <person name="Allen A.W."/>
            <person name="Alvarado L."/>
            <person name="Arachchi H.M."/>
            <person name="Berlin A.M."/>
            <person name="Chapman S.B."/>
            <person name="Gainer-Dewar J."/>
            <person name="Goldberg J."/>
            <person name="Griggs A."/>
            <person name="Gujja S."/>
            <person name="Hansen M."/>
            <person name="Howarth C."/>
            <person name="Imamovic A."/>
            <person name="Ireland A."/>
            <person name="Larimer J."/>
            <person name="McCowan C."/>
            <person name="Murphy C."/>
            <person name="Pearson M."/>
            <person name="Poon T.W."/>
            <person name="Priest M."/>
            <person name="Roberts A."/>
            <person name="Saif S."/>
            <person name="Shea T."/>
            <person name="Sisk P."/>
            <person name="Sykes S."/>
            <person name="Wortman J."/>
            <person name="Nusbaum C."/>
            <person name="Birren B."/>
        </authorList>
    </citation>
    <scope>NUCLEOTIDE SEQUENCE [LARGE SCALE GENOMIC DNA]</scope>
    <source>
        <strain evidence="11">ACHKN1017</strain>
    </source>
</reference>
<dbReference type="AlphaFoldDB" id="A0A182JNR1"/>
<evidence type="ECO:0000256" key="4">
    <source>
        <dbReference type="ARBA" id="ARBA00022833"/>
    </source>
</evidence>
<evidence type="ECO:0000313" key="10">
    <source>
        <dbReference type="EnsemblMetazoa" id="ACHR000145-PA"/>
    </source>
</evidence>
<keyword evidence="2" id="KW-0677">Repeat</keyword>
<evidence type="ECO:0000256" key="2">
    <source>
        <dbReference type="ARBA" id="ARBA00022737"/>
    </source>
</evidence>
<feature type="binding site" evidence="6">
    <location>
        <position position="53"/>
    </location>
    <ligand>
        <name>Zn(2+)</name>
        <dbReference type="ChEBI" id="CHEBI:29105"/>
    </ligand>
</feature>
<dbReference type="EnsemblMetazoa" id="ACHR000145-RA">
    <property type="protein sequence ID" value="ACHR000145-PA"/>
    <property type="gene ID" value="ACHR000145"/>
</dbReference>
<feature type="binding site" evidence="6">
    <location>
        <position position="9"/>
    </location>
    <ligand>
        <name>Zn(2+)</name>
        <dbReference type="ChEBI" id="CHEBI:29105"/>
    </ligand>
</feature>
<feature type="region of interest" description="Disordered" evidence="7">
    <location>
        <begin position="72"/>
        <end position="112"/>
    </location>
</feature>
<feature type="domain" description="C2H2-type" evidence="8">
    <location>
        <begin position="308"/>
        <end position="333"/>
    </location>
</feature>
<dbReference type="Gene3D" id="3.30.160.60">
    <property type="entry name" value="Classic Zinc Finger"/>
    <property type="match status" value="1"/>
</dbReference>
<reference evidence="10" key="2">
    <citation type="submission" date="2020-05" db="UniProtKB">
        <authorList>
            <consortium name="EnsemblMetazoa"/>
        </authorList>
    </citation>
    <scope>IDENTIFICATION</scope>
    <source>
        <strain evidence="10">ACHKN1017</strain>
    </source>
</reference>
<evidence type="ECO:0000259" key="8">
    <source>
        <dbReference type="PROSITE" id="PS50157"/>
    </source>
</evidence>
<name>A0A182JNR1_9DIPT</name>
<keyword evidence="3 5" id="KW-0863">Zinc-finger</keyword>
<evidence type="ECO:0000256" key="5">
    <source>
        <dbReference type="PROSITE-ProRule" id="PRU00042"/>
    </source>
</evidence>
<feature type="binding site" evidence="6">
    <location>
        <position position="6"/>
    </location>
    <ligand>
        <name>Zn(2+)</name>
        <dbReference type="ChEBI" id="CHEBI:29105"/>
    </ligand>
</feature>
<dbReference type="GO" id="GO:0008270">
    <property type="term" value="F:zinc ion binding"/>
    <property type="evidence" value="ECO:0007669"/>
    <property type="project" value="UniProtKB-UniRule"/>
</dbReference>
<evidence type="ECO:0000256" key="7">
    <source>
        <dbReference type="SAM" id="MobiDB-lite"/>
    </source>
</evidence>
<dbReference type="PANTHER" id="PTHR24379">
    <property type="entry name" value="KRAB AND ZINC FINGER DOMAIN-CONTAINING"/>
    <property type="match status" value="1"/>
</dbReference>
<accession>A0A182JNR1</accession>
<dbReference type="SUPFAM" id="SSF57716">
    <property type="entry name" value="Glucocorticoid receptor-like (DNA-binding domain)"/>
    <property type="match status" value="1"/>
</dbReference>
<feature type="domain" description="C2H2-type" evidence="8">
    <location>
        <begin position="258"/>
        <end position="285"/>
    </location>
</feature>
<evidence type="ECO:0000259" key="9">
    <source>
        <dbReference type="PROSITE" id="PS51915"/>
    </source>
</evidence>
<keyword evidence="1 6" id="KW-0479">Metal-binding</keyword>
<dbReference type="SMART" id="SM00868">
    <property type="entry name" value="zf-AD"/>
    <property type="match status" value="1"/>
</dbReference>
<proteinExistence type="predicted"/>
<dbReference type="VEuPathDB" id="VectorBase:ACHR000145"/>
<dbReference type="PROSITE" id="PS00028">
    <property type="entry name" value="ZINC_FINGER_C2H2_1"/>
    <property type="match status" value="1"/>
</dbReference>
<dbReference type="PROSITE" id="PS51915">
    <property type="entry name" value="ZAD"/>
    <property type="match status" value="1"/>
</dbReference>
<evidence type="ECO:0000256" key="6">
    <source>
        <dbReference type="PROSITE-ProRule" id="PRU01263"/>
    </source>
</evidence>
<dbReference type="InterPro" id="IPR013087">
    <property type="entry name" value="Znf_C2H2_type"/>
</dbReference>
<dbReference type="SUPFAM" id="SSF57667">
    <property type="entry name" value="beta-beta-alpha zinc fingers"/>
    <property type="match status" value="1"/>
</dbReference>
<dbReference type="GO" id="GO:0005634">
    <property type="term" value="C:nucleus"/>
    <property type="evidence" value="ECO:0007669"/>
    <property type="project" value="InterPro"/>
</dbReference>
<evidence type="ECO:0000313" key="11">
    <source>
        <dbReference type="Proteomes" id="UP000075881"/>
    </source>
</evidence>
<evidence type="ECO:0000256" key="1">
    <source>
        <dbReference type="ARBA" id="ARBA00022723"/>
    </source>
</evidence>
<dbReference type="Proteomes" id="UP000075881">
    <property type="component" value="Unassembled WGS sequence"/>
</dbReference>
<dbReference type="PROSITE" id="PS50157">
    <property type="entry name" value="ZINC_FINGER_C2H2_2"/>
    <property type="match status" value="2"/>
</dbReference>
<organism evidence="10 11">
    <name type="scientific">Anopheles christyi</name>
    <dbReference type="NCBI Taxonomy" id="43041"/>
    <lineage>
        <taxon>Eukaryota</taxon>
        <taxon>Metazoa</taxon>
        <taxon>Ecdysozoa</taxon>
        <taxon>Arthropoda</taxon>
        <taxon>Hexapoda</taxon>
        <taxon>Insecta</taxon>
        <taxon>Pterygota</taxon>
        <taxon>Neoptera</taxon>
        <taxon>Endopterygota</taxon>
        <taxon>Diptera</taxon>
        <taxon>Nematocera</taxon>
        <taxon>Culicoidea</taxon>
        <taxon>Culicidae</taxon>
        <taxon>Anophelinae</taxon>
        <taxon>Anopheles</taxon>
    </lineage>
</organism>
<feature type="binding site" evidence="6">
    <location>
        <position position="50"/>
    </location>
    <ligand>
        <name>Zn(2+)</name>
        <dbReference type="ChEBI" id="CHEBI:29105"/>
    </ligand>
</feature>
<protein>
    <recommendedName>
        <fullName evidence="12">C2H2-type domain-containing protein</fullName>
    </recommendedName>
</protein>
<feature type="compositionally biased region" description="Acidic residues" evidence="7">
    <location>
        <begin position="88"/>
        <end position="102"/>
    </location>
</feature>
<keyword evidence="4 6" id="KW-0862">Zinc</keyword>
<evidence type="ECO:0000256" key="3">
    <source>
        <dbReference type="ARBA" id="ARBA00022771"/>
    </source>
</evidence>
<keyword evidence="11" id="KW-1185">Reference proteome</keyword>
<feature type="domain" description="ZAD" evidence="9">
    <location>
        <begin position="4"/>
        <end position="77"/>
    </location>
</feature>
<dbReference type="Gene3D" id="3.40.1800.20">
    <property type="match status" value="1"/>
</dbReference>
<dbReference type="SMART" id="SM00355">
    <property type="entry name" value="ZnF_C2H2"/>
    <property type="match status" value="3"/>
</dbReference>